<dbReference type="AlphaFoldDB" id="J3NEG9"/>
<dbReference type="Gramene" id="OB12G23770.1">
    <property type="protein sequence ID" value="OB12G23770.1"/>
    <property type="gene ID" value="OB12G23770"/>
</dbReference>
<evidence type="ECO:0000313" key="2">
    <source>
        <dbReference type="EnsemblPlants" id="OB12G23770.1"/>
    </source>
</evidence>
<feature type="region of interest" description="Disordered" evidence="1">
    <location>
        <begin position="1"/>
        <end position="20"/>
    </location>
</feature>
<protein>
    <submittedName>
        <fullName evidence="2">Uncharacterized protein</fullName>
    </submittedName>
</protein>
<feature type="compositionally biased region" description="Polar residues" evidence="1">
    <location>
        <begin position="169"/>
        <end position="181"/>
    </location>
</feature>
<evidence type="ECO:0000313" key="3">
    <source>
        <dbReference type="Proteomes" id="UP000006038"/>
    </source>
</evidence>
<evidence type="ECO:0000256" key="1">
    <source>
        <dbReference type="SAM" id="MobiDB-lite"/>
    </source>
</evidence>
<reference evidence="2" key="1">
    <citation type="journal article" date="2013" name="Nat. Commun.">
        <title>Whole-genome sequencing of Oryza brachyantha reveals mechanisms underlying Oryza genome evolution.</title>
        <authorList>
            <person name="Chen J."/>
            <person name="Huang Q."/>
            <person name="Gao D."/>
            <person name="Wang J."/>
            <person name="Lang Y."/>
            <person name="Liu T."/>
            <person name="Li B."/>
            <person name="Bai Z."/>
            <person name="Luis Goicoechea J."/>
            <person name="Liang C."/>
            <person name="Chen C."/>
            <person name="Zhang W."/>
            <person name="Sun S."/>
            <person name="Liao Y."/>
            <person name="Zhang X."/>
            <person name="Yang L."/>
            <person name="Song C."/>
            <person name="Wang M."/>
            <person name="Shi J."/>
            <person name="Liu G."/>
            <person name="Liu J."/>
            <person name="Zhou H."/>
            <person name="Zhou W."/>
            <person name="Yu Q."/>
            <person name="An N."/>
            <person name="Chen Y."/>
            <person name="Cai Q."/>
            <person name="Wang B."/>
            <person name="Liu B."/>
            <person name="Min J."/>
            <person name="Huang Y."/>
            <person name="Wu H."/>
            <person name="Li Z."/>
            <person name="Zhang Y."/>
            <person name="Yin Y."/>
            <person name="Song W."/>
            <person name="Jiang J."/>
            <person name="Jackson S.A."/>
            <person name="Wing R.A."/>
            <person name="Wang J."/>
            <person name="Chen M."/>
        </authorList>
    </citation>
    <scope>NUCLEOTIDE SEQUENCE [LARGE SCALE GENOMIC DNA]</scope>
    <source>
        <strain evidence="2">cv. IRGC 101232</strain>
    </source>
</reference>
<name>J3NEG9_ORYBR</name>
<dbReference type="eggNOG" id="ENOG502R7KZ">
    <property type="taxonomic scope" value="Eukaryota"/>
</dbReference>
<dbReference type="EnsemblPlants" id="OB12G23770.1">
    <property type="protein sequence ID" value="OB12G23770.1"/>
    <property type="gene ID" value="OB12G23770"/>
</dbReference>
<feature type="region of interest" description="Disordered" evidence="1">
    <location>
        <begin position="122"/>
        <end position="226"/>
    </location>
</feature>
<feature type="compositionally biased region" description="Polar residues" evidence="1">
    <location>
        <begin position="207"/>
        <end position="218"/>
    </location>
</feature>
<reference evidence="2" key="2">
    <citation type="submission" date="2013-04" db="UniProtKB">
        <authorList>
            <consortium name="EnsemblPlants"/>
        </authorList>
    </citation>
    <scope>IDENTIFICATION</scope>
</reference>
<organism evidence="2">
    <name type="scientific">Oryza brachyantha</name>
    <name type="common">malo sina</name>
    <dbReference type="NCBI Taxonomy" id="4533"/>
    <lineage>
        <taxon>Eukaryota</taxon>
        <taxon>Viridiplantae</taxon>
        <taxon>Streptophyta</taxon>
        <taxon>Embryophyta</taxon>
        <taxon>Tracheophyta</taxon>
        <taxon>Spermatophyta</taxon>
        <taxon>Magnoliopsida</taxon>
        <taxon>Liliopsida</taxon>
        <taxon>Poales</taxon>
        <taxon>Poaceae</taxon>
        <taxon>BOP clade</taxon>
        <taxon>Oryzoideae</taxon>
        <taxon>Oryzeae</taxon>
        <taxon>Oryzinae</taxon>
        <taxon>Oryza</taxon>
    </lineage>
</organism>
<gene>
    <name evidence="2" type="primary">LOC102717762</name>
</gene>
<feature type="region of interest" description="Disordered" evidence="1">
    <location>
        <begin position="89"/>
        <end position="109"/>
    </location>
</feature>
<dbReference type="HOGENOM" id="CLU_1066999_0_0_1"/>
<dbReference type="OrthoDB" id="10342277at2759"/>
<keyword evidence="3" id="KW-1185">Reference proteome</keyword>
<dbReference type="RefSeq" id="XP_015698776.1">
    <property type="nucleotide sequence ID" value="XM_015843290.2"/>
</dbReference>
<dbReference type="Proteomes" id="UP000006038">
    <property type="component" value="Chromosome 12"/>
</dbReference>
<dbReference type="OMA" id="EHELRCK"/>
<sequence>MTCSDKSSSSSVESYGGDERRRVDALASIAQMQQQNMKAGINIDDQEHPSVMFRGMASDGPQENSRCSFCDKHFKGRRSCAEHELRCKNNPDAHSHTQIQSSGNAQGGIDVLNFHVPRKRRTARIPVLPEQPVKKPASDYAQGGINDNDAPRTPPRPTTSEVNADPSVIQRQNNDLSAIDTNSDKQKETISGGVDTNIPDHKDPSVMQMQSNLPPHNNSSDHKAPTCSFSSTDDLNAQVPVDANSDMEKKTHAIQIRRRTH</sequence>
<proteinExistence type="predicted"/>
<feature type="compositionally biased region" description="Low complexity" evidence="1">
    <location>
        <begin position="1"/>
        <end position="14"/>
    </location>
</feature>
<dbReference type="GeneID" id="102717762"/>
<accession>J3NEG9</accession>